<dbReference type="PANTHER" id="PTHR38436:SF1">
    <property type="entry name" value="ESTER CYCLASE"/>
    <property type="match status" value="1"/>
</dbReference>
<proteinExistence type="predicted"/>
<dbReference type="InterPro" id="IPR009959">
    <property type="entry name" value="Cyclase_SnoaL-like"/>
</dbReference>
<reference evidence="2" key="1">
    <citation type="journal article" date="2019" name="Int. J. Syst. Evol. Microbiol.">
        <title>The Global Catalogue of Microorganisms (GCM) 10K type strain sequencing project: providing services to taxonomists for standard genome sequencing and annotation.</title>
        <authorList>
            <consortium name="The Broad Institute Genomics Platform"/>
            <consortium name="The Broad Institute Genome Sequencing Center for Infectious Disease"/>
            <person name="Wu L."/>
            <person name="Ma J."/>
        </authorList>
    </citation>
    <scope>NUCLEOTIDE SEQUENCE [LARGE SCALE GENOMIC DNA]</scope>
    <source>
        <strain evidence="2">JCM 4855</strain>
    </source>
</reference>
<dbReference type="NCBIfam" id="NF033407">
    <property type="entry name" value="SnoaL_meth_ester"/>
    <property type="match status" value="1"/>
</dbReference>
<sequence length="157" mass="18146">MRLSPNQREEPIVSDRIDIVRRMVNSYNTGNTDDVAEFIHDEYLNPGALEHMPELRGPEAFALAVKWLKLTFSEDARLEEIGYEENGSWVRAKLALYGRQVGELVGMPATGRPFSGEQIHLIRIVDGKIRDHRDWPDYLGTYRQLGEPWPKEEGWRP</sequence>
<accession>A0ABW2DWE7</accession>
<dbReference type="Gene3D" id="3.10.450.50">
    <property type="match status" value="1"/>
</dbReference>
<evidence type="ECO:0000313" key="2">
    <source>
        <dbReference type="Proteomes" id="UP001596409"/>
    </source>
</evidence>
<dbReference type="SUPFAM" id="SSF54427">
    <property type="entry name" value="NTF2-like"/>
    <property type="match status" value="1"/>
</dbReference>
<dbReference type="Pfam" id="PF07366">
    <property type="entry name" value="SnoaL"/>
    <property type="match status" value="1"/>
</dbReference>
<dbReference type="InterPro" id="IPR032710">
    <property type="entry name" value="NTF2-like_dom_sf"/>
</dbReference>
<evidence type="ECO:0000313" key="1">
    <source>
        <dbReference type="EMBL" id="MFC7012190.1"/>
    </source>
</evidence>
<dbReference type="EMBL" id="JBHSYM010000023">
    <property type="protein sequence ID" value="MFC7012190.1"/>
    <property type="molecule type" value="Genomic_DNA"/>
</dbReference>
<comment type="caution">
    <text evidence="1">The sequence shown here is derived from an EMBL/GenBank/DDBJ whole genome shotgun (WGS) entry which is preliminary data.</text>
</comment>
<dbReference type="Proteomes" id="UP001596409">
    <property type="component" value="Unassembled WGS sequence"/>
</dbReference>
<protein>
    <submittedName>
        <fullName evidence="1">SnoaL/DnrD family polyketide biosynthesis methyl ester cyclase</fullName>
    </submittedName>
</protein>
<dbReference type="PANTHER" id="PTHR38436">
    <property type="entry name" value="POLYKETIDE CYCLASE SNOAL-LIKE DOMAIN"/>
    <property type="match status" value="1"/>
</dbReference>
<gene>
    <name evidence="1" type="ORF">ACFQMH_10830</name>
</gene>
<organism evidence="1 2">
    <name type="scientific">Streptomyces viridiviolaceus</name>
    <dbReference type="NCBI Taxonomy" id="68282"/>
    <lineage>
        <taxon>Bacteria</taxon>
        <taxon>Bacillati</taxon>
        <taxon>Actinomycetota</taxon>
        <taxon>Actinomycetes</taxon>
        <taxon>Kitasatosporales</taxon>
        <taxon>Streptomycetaceae</taxon>
        <taxon>Streptomyces</taxon>
    </lineage>
</organism>
<keyword evidence="2" id="KW-1185">Reference proteome</keyword>
<name>A0ABW2DWE7_9ACTN</name>
<dbReference type="RefSeq" id="WP_268254911.1">
    <property type="nucleotide sequence ID" value="NZ_BMWA01000001.1"/>
</dbReference>